<evidence type="ECO:0000256" key="1">
    <source>
        <dbReference type="SAM" id="MobiDB-lite"/>
    </source>
</evidence>
<feature type="region of interest" description="Disordered" evidence="1">
    <location>
        <begin position="128"/>
        <end position="188"/>
    </location>
</feature>
<proteinExistence type="predicted"/>
<evidence type="ECO:0000313" key="4">
    <source>
        <dbReference type="WBParaSite" id="GPUH_0002029301-mRNA-1"/>
    </source>
</evidence>
<gene>
    <name evidence="2" type="ORF">GPUH_LOCUS20268</name>
</gene>
<feature type="region of interest" description="Disordered" evidence="1">
    <location>
        <begin position="1"/>
        <end position="43"/>
    </location>
</feature>
<keyword evidence="3" id="KW-1185">Reference proteome</keyword>
<accession>A0A183EH27</accession>
<reference evidence="4" key="1">
    <citation type="submission" date="2016-06" db="UniProtKB">
        <authorList>
            <consortium name="WormBaseParasite"/>
        </authorList>
    </citation>
    <scope>IDENTIFICATION</scope>
</reference>
<evidence type="ECO:0000313" key="2">
    <source>
        <dbReference type="EMBL" id="VDN35667.1"/>
    </source>
</evidence>
<evidence type="ECO:0000313" key="3">
    <source>
        <dbReference type="Proteomes" id="UP000271098"/>
    </source>
</evidence>
<dbReference type="AlphaFoldDB" id="A0A183EH27"/>
<organism evidence="4">
    <name type="scientific">Gongylonema pulchrum</name>
    <dbReference type="NCBI Taxonomy" id="637853"/>
    <lineage>
        <taxon>Eukaryota</taxon>
        <taxon>Metazoa</taxon>
        <taxon>Ecdysozoa</taxon>
        <taxon>Nematoda</taxon>
        <taxon>Chromadorea</taxon>
        <taxon>Rhabditida</taxon>
        <taxon>Spirurina</taxon>
        <taxon>Spiruromorpha</taxon>
        <taxon>Spiruroidea</taxon>
        <taxon>Gongylonematidae</taxon>
        <taxon>Gongylonema</taxon>
    </lineage>
</organism>
<feature type="compositionally biased region" description="Low complexity" evidence="1">
    <location>
        <begin position="130"/>
        <end position="144"/>
    </location>
</feature>
<dbReference type="WBParaSite" id="GPUH_0002029301-mRNA-1">
    <property type="protein sequence ID" value="GPUH_0002029301-mRNA-1"/>
    <property type="gene ID" value="GPUH_0002029301"/>
</dbReference>
<protein>
    <submittedName>
        <fullName evidence="4">SUN1</fullName>
    </submittedName>
</protein>
<sequence length="238" mass="26541">MAEPEFSRARLLSRAGYSQRQSDRSSGSQQTSEDSRTVTPAPSYWSDRRYRLLRTLAPSPYRSSPFYASAVSLPDIKEAVNEENENSSNSSVEHDKNALRLGRVYRASSQQDLELAEGSNSDNLVAAVRQSSSKNVSNSQSEASRFSDRGGSSGVQPPLLSRNPENGLNYPDEMKGTPVSSLHDEKTNKPRLSLYPGMRMHLIAFSALTIRANLVMWEFQWFLLVSVFGTYTMIDTSE</sequence>
<name>A0A183EH27_9BILA</name>
<dbReference type="EMBL" id="UYRT01090088">
    <property type="protein sequence ID" value="VDN35667.1"/>
    <property type="molecule type" value="Genomic_DNA"/>
</dbReference>
<reference evidence="2 3" key="2">
    <citation type="submission" date="2018-11" db="EMBL/GenBank/DDBJ databases">
        <authorList>
            <consortium name="Pathogen Informatics"/>
        </authorList>
    </citation>
    <scope>NUCLEOTIDE SEQUENCE [LARGE SCALE GENOMIC DNA]</scope>
</reference>
<dbReference type="Proteomes" id="UP000271098">
    <property type="component" value="Unassembled WGS sequence"/>
</dbReference>
<feature type="compositionally biased region" description="Low complexity" evidence="1">
    <location>
        <begin position="18"/>
        <end position="32"/>
    </location>
</feature>